<evidence type="ECO:0000256" key="2">
    <source>
        <dbReference type="SAM" id="SignalP"/>
    </source>
</evidence>
<dbReference type="EMBL" id="JAZDQP010000001">
    <property type="protein sequence ID" value="MEE1865097.1"/>
    <property type="molecule type" value="Genomic_DNA"/>
</dbReference>
<comment type="caution">
    <text evidence="3">The sequence shown here is derived from an EMBL/GenBank/DDBJ whole genome shotgun (WGS) entry which is preliminary data.</text>
</comment>
<reference evidence="3 4" key="1">
    <citation type="submission" date="2024-01" db="EMBL/GenBank/DDBJ databases">
        <title>Unpublished Manusciprt.</title>
        <authorList>
            <person name="Duman M."/>
            <person name="Valdes E.G."/>
            <person name="Ajmi N."/>
            <person name="Altun S."/>
            <person name="Saticioglu I.B."/>
        </authorList>
    </citation>
    <scope>NUCLEOTIDE SEQUENCE [LARGE SCALE GENOMIC DNA]</scope>
    <source>
        <strain evidence="3 4">120P</strain>
    </source>
</reference>
<keyword evidence="1" id="KW-0472">Membrane</keyword>
<feature type="transmembrane region" description="Helical" evidence="1">
    <location>
        <begin position="290"/>
        <end position="308"/>
    </location>
</feature>
<gene>
    <name evidence="3" type="ORF">V0R53_01685</name>
</gene>
<keyword evidence="4" id="KW-1185">Reference proteome</keyword>
<evidence type="ECO:0000256" key="1">
    <source>
        <dbReference type="SAM" id="Phobius"/>
    </source>
</evidence>
<dbReference type="RefSeq" id="WP_330078667.1">
    <property type="nucleotide sequence ID" value="NZ_JAZDCU010000001.1"/>
</dbReference>
<dbReference type="PANTHER" id="PTHR40940">
    <property type="entry name" value="PROTEIN BATD-RELATED"/>
    <property type="match status" value="1"/>
</dbReference>
<keyword evidence="1" id="KW-1133">Transmembrane helix</keyword>
<dbReference type="PANTHER" id="PTHR40940:SF1">
    <property type="entry name" value="PROTEIN BATD"/>
    <property type="match status" value="1"/>
</dbReference>
<dbReference type="InterPro" id="IPR025738">
    <property type="entry name" value="BatD"/>
</dbReference>
<proteinExistence type="predicted"/>
<accession>A0AB35WLM5</accession>
<feature type="chain" id="PRO_5044329394" evidence="2">
    <location>
        <begin position="19"/>
        <end position="433"/>
    </location>
</feature>
<sequence length="433" mass="47941">MKRLACLLLICMPWFAVADPDVRIQSRLLPEGDPLVGATVSLEVDLLVDTWYTAAPVLAKLELADAVVTPPTGEAEHLNQKIDGKTFFGLRYTYQITAQAARQFTIPALPFVVQPGQGSGPVTLTSQPLSFTARALAGGGNQQQLVARNVTFTQVLQRSHEPLRVGDSITRQLTLQAEGAQAMLMPAPQFVEVEGFKRYLQPPAVKALNDGRGGTSGGVREDTAIYVVTRAGPLSLPAIELRWWDYAGQAHSVAVEAVSFDTVQAQYNTPFSISDDLRALGQQAHIRLSAHWFLLTVVLVALALLATLGRRWWRPLRDGLRAWQNKRRSERLASADYAWKQLGKQLHSQPPRLDALYLWVRRSSGKRTLRTFYELFSDAADFRSLDLLETRYSRASASAEVPAGLLKNLGQLRQRLKRNSATDARKGLKPLNP</sequence>
<keyword evidence="1" id="KW-0812">Transmembrane</keyword>
<name>A0AB35WLM5_9PSED</name>
<keyword evidence="2" id="KW-0732">Signal</keyword>
<evidence type="ECO:0000313" key="4">
    <source>
        <dbReference type="Proteomes" id="UP001307839"/>
    </source>
</evidence>
<dbReference type="AlphaFoldDB" id="A0AB35WLM5"/>
<protein>
    <submittedName>
        <fullName evidence="3">BatD family protein</fullName>
    </submittedName>
</protein>
<feature type="signal peptide" evidence="2">
    <location>
        <begin position="1"/>
        <end position="18"/>
    </location>
</feature>
<organism evidence="3 4">
    <name type="scientific">Pseudomonas auratipiscis</name>
    <dbReference type="NCBI Taxonomy" id="3115853"/>
    <lineage>
        <taxon>Bacteria</taxon>
        <taxon>Pseudomonadati</taxon>
        <taxon>Pseudomonadota</taxon>
        <taxon>Gammaproteobacteria</taxon>
        <taxon>Pseudomonadales</taxon>
        <taxon>Pseudomonadaceae</taxon>
        <taxon>Pseudomonas</taxon>
    </lineage>
</organism>
<dbReference type="Proteomes" id="UP001307839">
    <property type="component" value="Unassembled WGS sequence"/>
</dbReference>
<evidence type="ECO:0000313" key="3">
    <source>
        <dbReference type="EMBL" id="MEE1865097.1"/>
    </source>
</evidence>